<feature type="active site" description="Charge relay system" evidence="2">
    <location>
        <position position="350"/>
    </location>
</feature>
<comment type="caution">
    <text evidence="4">The sequence shown here is derived from an EMBL/GenBank/DDBJ whole genome shotgun (WGS) entry which is preliminary data.</text>
</comment>
<dbReference type="PANTHER" id="PTHR10794">
    <property type="entry name" value="ABHYDROLASE DOMAIN-CONTAINING PROTEIN"/>
    <property type="match status" value="1"/>
</dbReference>
<feature type="active site" description="Charge relay system" evidence="2">
    <location>
        <position position="189"/>
    </location>
</feature>
<evidence type="ECO:0000259" key="3">
    <source>
        <dbReference type="Pfam" id="PF00561"/>
    </source>
</evidence>
<dbReference type="GO" id="GO:0047372">
    <property type="term" value="F:monoacylglycerol lipase activity"/>
    <property type="evidence" value="ECO:0007669"/>
    <property type="project" value="TreeGrafter"/>
</dbReference>
<dbReference type="Pfam" id="PF00561">
    <property type="entry name" value="Abhydrolase_1"/>
    <property type="match status" value="1"/>
</dbReference>
<keyword evidence="5" id="KW-1185">Reference proteome</keyword>
<evidence type="ECO:0000256" key="2">
    <source>
        <dbReference type="PIRSR" id="PIRSR005211-1"/>
    </source>
</evidence>
<dbReference type="PIRSF" id="PIRSF005211">
    <property type="entry name" value="Ab_hydro_YheT"/>
    <property type="match status" value="1"/>
</dbReference>
<accession>A0AAU9JM36</accession>
<dbReference type="InterPro" id="IPR029058">
    <property type="entry name" value="AB_hydrolase_fold"/>
</dbReference>
<comment type="similarity">
    <text evidence="1">Belongs to the AB hydrolase superfamily. AB hydrolase 4 family.</text>
</comment>
<reference evidence="4" key="1">
    <citation type="submission" date="2021-09" db="EMBL/GenBank/DDBJ databases">
        <authorList>
            <consortium name="AG Swart"/>
            <person name="Singh M."/>
            <person name="Singh A."/>
            <person name="Seah K."/>
            <person name="Emmerich C."/>
        </authorList>
    </citation>
    <scope>NUCLEOTIDE SEQUENCE</scope>
    <source>
        <strain evidence="4">ATCC30299</strain>
    </source>
</reference>
<dbReference type="InterPro" id="IPR012020">
    <property type="entry name" value="ABHD4"/>
</dbReference>
<gene>
    <name evidence="4" type="ORF">BSTOLATCC_MIC43425</name>
</gene>
<dbReference type="AlphaFoldDB" id="A0AAU9JM36"/>
<dbReference type="SUPFAM" id="SSF53474">
    <property type="entry name" value="alpha/beta-Hydrolases"/>
    <property type="match status" value="1"/>
</dbReference>
<proteinExistence type="inferred from homology"/>
<protein>
    <recommendedName>
        <fullName evidence="3">AB hydrolase-1 domain-containing protein</fullName>
    </recommendedName>
</protein>
<dbReference type="InterPro" id="IPR000073">
    <property type="entry name" value="AB_hydrolase_1"/>
</dbReference>
<evidence type="ECO:0000313" key="5">
    <source>
        <dbReference type="Proteomes" id="UP001162131"/>
    </source>
</evidence>
<dbReference type="InterPro" id="IPR050960">
    <property type="entry name" value="AB_hydrolase_4_sf"/>
</dbReference>
<dbReference type="PANTHER" id="PTHR10794:SF63">
    <property type="entry name" value="ALPHA_BETA HYDROLASE 1, ISOFORM A"/>
    <property type="match status" value="1"/>
</dbReference>
<dbReference type="Gene3D" id="3.40.50.1820">
    <property type="entry name" value="alpha/beta hydrolase"/>
    <property type="match status" value="1"/>
</dbReference>
<name>A0AAU9JM36_9CILI</name>
<feature type="domain" description="AB hydrolase-1" evidence="3">
    <location>
        <begin position="110"/>
        <end position="354"/>
    </location>
</feature>
<dbReference type="GO" id="GO:0034338">
    <property type="term" value="F:short-chain carboxylesterase activity"/>
    <property type="evidence" value="ECO:0007669"/>
    <property type="project" value="TreeGrafter"/>
</dbReference>
<dbReference type="EMBL" id="CAJZBQ010000043">
    <property type="protein sequence ID" value="CAG9327386.1"/>
    <property type="molecule type" value="Genomic_DNA"/>
</dbReference>
<dbReference type="Proteomes" id="UP001162131">
    <property type="component" value="Unassembled WGS sequence"/>
</dbReference>
<feature type="active site" description="Charge relay system" evidence="2">
    <location>
        <position position="321"/>
    </location>
</feature>
<evidence type="ECO:0000313" key="4">
    <source>
        <dbReference type="EMBL" id="CAG9327386.1"/>
    </source>
</evidence>
<sequence>MIKYALLGGAAWVLYPIADNKIKFYHAETPKNKQLIESIPTLAKGSFFPTIWIPGGFLQALLGSGRTRMKNDLKFTESVLYQRELITLEDGGTYSVDWVMGNEMPDNNKILLIVPGLTGGSEAPYIKNPVKIAQDKGYRVGVVHGRGICGTPLTTLKPNLLGDSKDLGFAIQHIHKKYPDAPIVALGTSMGGNLVLKYAGESGNDCLLKGISVISTPFDIAICARYLKKNWPKSRIADMYLTKSILNMITRHEDFYEAWEKDFGVSMDTAIKVERSFDFDLHFTCKVLGHNDPEDYYEYSSCVSYLNKIKVPVFALSSMNDPVVTNKCIPYDEFKSNPNLILAVTRTGGHIGWFTGQFKAERWYAHPTLEFLDKAIENPLNKLSISLQNN</sequence>
<organism evidence="4 5">
    <name type="scientific">Blepharisma stoltei</name>
    <dbReference type="NCBI Taxonomy" id="1481888"/>
    <lineage>
        <taxon>Eukaryota</taxon>
        <taxon>Sar</taxon>
        <taxon>Alveolata</taxon>
        <taxon>Ciliophora</taxon>
        <taxon>Postciliodesmatophora</taxon>
        <taxon>Heterotrichea</taxon>
        <taxon>Heterotrichida</taxon>
        <taxon>Blepharismidae</taxon>
        <taxon>Blepharisma</taxon>
    </lineage>
</organism>
<evidence type="ECO:0000256" key="1">
    <source>
        <dbReference type="ARBA" id="ARBA00010884"/>
    </source>
</evidence>